<keyword evidence="4" id="KW-1185">Reference proteome</keyword>
<dbReference type="SUPFAM" id="SSF55464">
    <property type="entry name" value="Origin of replication-binding domain, RBD-like"/>
    <property type="match status" value="1"/>
</dbReference>
<feature type="compositionally biased region" description="Basic and acidic residues" evidence="1">
    <location>
        <begin position="13"/>
        <end position="34"/>
    </location>
</feature>
<reference evidence="3 4" key="1">
    <citation type="submission" date="2024-08" db="EMBL/GenBank/DDBJ databases">
        <authorList>
            <person name="Lu H."/>
        </authorList>
    </citation>
    <scope>NUCLEOTIDE SEQUENCE [LARGE SCALE GENOMIC DNA]</scope>
    <source>
        <strain evidence="3 4">BYS78W</strain>
    </source>
</reference>
<feature type="domain" description="TrwC relaxase" evidence="2">
    <location>
        <begin position="81"/>
        <end position="190"/>
    </location>
</feature>
<name>A0ABW7HER2_9BURK</name>
<organism evidence="3 4">
    <name type="scientific">Pelomonas candidula</name>
    <dbReference type="NCBI Taxonomy" id="3299025"/>
    <lineage>
        <taxon>Bacteria</taxon>
        <taxon>Pseudomonadati</taxon>
        <taxon>Pseudomonadota</taxon>
        <taxon>Betaproteobacteria</taxon>
        <taxon>Burkholderiales</taxon>
        <taxon>Sphaerotilaceae</taxon>
        <taxon>Roseateles</taxon>
    </lineage>
</organism>
<proteinExistence type="predicted"/>
<evidence type="ECO:0000313" key="4">
    <source>
        <dbReference type="Proteomes" id="UP001606134"/>
    </source>
</evidence>
<dbReference type="RefSeq" id="WP_394412797.1">
    <property type="nucleotide sequence ID" value="NZ_JBIGIC010000008.1"/>
</dbReference>
<evidence type="ECO:0000313" key="3">
    <source>
        <dbReference type="EMBL" id="MFG6488259.1"/>
    </source>
</evidence>
<protein>
    <recommendedName>
        <fullName evidence="2">TrwC relaxase domain-containing protein</fullName>
    </recommendedName>
</protein>
<dbReference type="Proteomes" id="UP001606134">
    <property type="component" value="Unassembled WGS sequence"/>
</dbReference>
<gene>
    <name evidence="3" type="ORF">ACG04R_16350</name>
</gene>
<dbReference type="InterPro" id="IPR014862">
    <property type="entry name" value="TrwC"/>
</dbReference>
<dbReference type="Pfam" id="PF08751">
    <property type="entry name" value="TrwC"/>
    <property type="match status" value="1"/>
</dbReference>
<comment type="caution">
    <text evidence="3">The sequence shown here is derived from an EMBL/GenBank/DDBJ whole genome shotgun (WGS) entry which is preliminary data.</text>
</comment>
<feature type="compositionally biased region" description="Low complexity" evidence="1">
    <location>
        <begin position="1"/>
        <end position="12"/>
    </location>
</feature>
<sequence length="846" mass="91087">MAGNEQAQAAAAEAERRREQKELDAEQKRGKERLLATARRPLSSDRPKSKAKTPKASKAQKADRQPSWLTADSRKPSDAAERLMSLETEHWVAMRKAADAVGHQVLAKAYRRLGIAYTAGEHGVRMNAYSREHILANSDGAKSVAANLERRGVKRGRATPQDQQRANFEERNNKRMFPLAEFRGMWRARNEARGFLVFEQADKRLEAGYVHTQAMTPAQAVDAGLALAASRGERVFDERKLLEFAIKGSGFATPHADIRDEIGRQLLMQELVLHRGAVVRPAPGQELDAGQAVTPERRVAPLVSLDAAIDLLKSESALSQAERDAVLSMAAGESTRTIVPTTPSGQPAVLAVVEAAAATSGRAYLELAPLSHVGGAGEGMSVEAALEGRAPLSASPAVLVLKHANEMSGRTLEAVRARAVACDARLVELHAADRLRHPFSPHQVNERALLARAQPFEQLHREVSDGRTQATASREDTVSPAVRQAAEKFSSGERVLVLTDSQASASALNERIAASLSEVTGEAVKKVRVRKARPVDVGGAKLAASYSVGDTVLVKRTTGALRRREIATVDAINVRAGFLTLRVGDGEHARSVKMSLDTQAHHIERVEVQEVSVTPGAVLRVNESLPSLGLESGQAVQVEHVDVESKRLRARGASGSEHEVSFSSPAPLSPAMAMTPSELTDADLAHLRAATPDVVVALSPDAEPADVAAVLHAATRLDAQAQVYAPQELLDRHPPAVELAPELALVPAVAGARLVIHEHDFEGVASLRKRLMDADAMRALESTRITLVMRDGARRLFLMRNRAAMEALELELGKVIGPAPVAEKTLGKAAALEQLPTRPANQERTR</sequence>
<evidence type="ECO:0000256" key="1">
    <source>
        <dbReference type="SAM" id="MobiDB-lite"/>
    </source>
</evidence>
<evidence type="ECO:0000259" key="2">
    <source>
        <dbReference type="Pfam" id="PF08751"/>
    </source>
</evidence>
<dbReference type="EMBL" id="JBIGIC010000008">
    <property type="protein sequence ID" value="MFG6488259.1"/>
    <property type="molecule type" value="Genomic_DNA"/>
</dbReference>
<accession>A0ABW7HER2</accession>
<feature type="region of interest" description="Disordered" evidence="1">
    <location>
        <begin position="1"/>
        <end position="79"/>
    </location>
</feature>